<evidence type="ECO:0000313" key="6">
    <source>
        <dbReference type="Proteomes" id="UP001597545"/>
    </source>
</evidence>
<dbReference type="InterPro" id="IPR000871">
    <property type="entry name" value="Beta-lactam_class-A"/>
</dbReference>
<dbReference type="InterPro" id="IPR045155">
    <property type="entry name" value="Beta-lactam_cat"/>
</dbReference>
<dbReference type="PANTHER" id="PTHR35333:SF3">
    <property type="entry name" value="BETA-LACTAMASE-TYPE TRANSPEPTIDASE FOLD CONTAINING PROTEIN"/>
    <property type="match status" value="1"/>
</dbReference>
<evidence type="ECO:0000256" key="2">
    <source>
        <dbReference type="ARBA" id="ARBA00009009"/>
    </source>
</evidence>
<keyword evidence="5" id="KW-0378">Hydrolase</keyword>
<protein>
    <recommendedName>
        <fullName evidence="3">beta-lactamase</fullName>
        <ecNumber evidence="3">3.5.2.6</ecNumber>
    </recommendedName>
</protein>
<dbReference type="Gene3D" id="3.40.710.10">
    <property type="entry name" value="DD-peptidase/beta-lactamase superfamily"/>
    <property type="match status" value="1"/>
</dbReference>
<proteinExistence type="inferred from homology"/>
<dbReference type="SUPFAM" id="SSF56601">
    <property type="entry name" value="beta-lactamase/transpeptidase-like"/>
    <property type="match status" value="1"/>
</dbReference>
<gene>
    <name evidence="5" type="primary">bla</name>
    <name evidence="5" type="ORF">ACFSR5_04485</name>
</gene>
<dbReference type="EC" id="3.5.2.6" evidence="3"/>
<evidence type="ECO:0000256" key="3">
    <source>
        <dbReference type="ARBA" id="ARBA00012865"/>
    </source>
</evidence>
<reference evidence="6" key="1">
    <citation type="journal article" date="2019" name="Int. J. Syst. Evol. Microbiol.">
        <title>The Global Catalogue of Microorganisms (GCM) 10K type strain sequencing project: providing services to taxonomists for standard genome sequencing and annotation.</title>
        <authorList>
            <consortium name="The Broad Institute Genomics Platform"/>
            <consortium name="The Broad Institute Genome Sequencing Center for Infectious Disease"/>
            <person name="Wu L."/>
            <person name="Ma J."/>
        </authorList>
    </citation>
    <scope>NUCLEOTIDE SEQUENCE [LARGE SCALE GENOMIC DNA]</scope>
    <source>
        <strain evidence="6">KCTC 42662</strain>
    </source>
</reference>
<dbReference type="PANTHER" id="PTHR35333">
    <property type="entry name" value="BETA-LACTAMASE"/>
    <property type="match status" value="1"/>
</dbReference>
<dbReference type="PRINTS" id="PR00118">
    <property type="entry name" value="BLACTAMASEA"/>
</dbReference>
<comment type="caution">
    <text evidence="5">The sequence shown here is derived from an EMBL/GenBank/DDBJ whole genome shotgun (WGS) entry which is preliminary data.</text>
</comment>
<dbReference type="Proteomes" id="UP001597545">
    <property type="component" value="Unassembled WGS sequence"/>
</dbReference>
<evidence type="ECO:0000259" key="4">
    <source>
        <dbReference type="Pfam" id="PF13354"/>
    </source>
</evidence>
<dbReference type="EMBL" id="JBHULR010000003">
    <property type="protein sequence ID" value="MFD2546902.1"/>
    <property type="molecule type" value="Genomic_DNA"/>
</dbReference>
<dbReference type="InterPro" id="IPR012338">
    <property type="entry name" value="Beta-lactam/transpept-like"/>
</dbReference>
<evidence type="ECO:0000313" key="5">
    <source>
        <dbReference type="EMBL" id="MFD2546902.1"/>
    </source>
</evidence>
<dbReference type="NCBIfam" id="NF033103">
    <property type="entry name" value="bla_class_A"/>
    <property type="match status" value="1"/>
</dbReference>
<feature type="domain" description="Beta-lactamase class A catalytic" evidence="4">
    <location>
        <begin position="45"/>
        <end position="271"/>
    </location>
</feature>
<dbReference type="RefSeq" id="WP_380901142.1">
    <property type="nucleotide sequence ID" value="NZ_JBHUEG010000007.1"/>
</dbReference>
<dbReference type="Pfam" id="PF13354">
    <property type="entry name" value="Beta-lactamase2"/>
    <property type="match status" value="1"/>
</dbReference>
<evidence type="ECO:0000256" key="1">
    <source>
        <dbReference type="ARBA" id="ARBA00001526"/>
    </source>
</evidence>
<comment type="catalytic activity">
    <reaction evidence="1">
        <text>a beta-lactam + H2O = a substituted beta-amino acid</text>
        <dbReference type="Rhea" id="RHEA:20401"/>
        <dbReference type="ChEBI" id="CHEBI:15377"/>
        <dbReference type="ChEBI" id="CHEBI:35627"/>
        <dbReference type="ChEBI" id="CHEBI:140347"/>
        <dbReference type="EC" id="3.5.2.6"/>
    </reaction>
</comment>
<keyword evidence="6" id="KW-1185">Reference proteome</keyword>
<dbReference type="GO" id="GO:0008800">
    <property type="term" value="F:beta-lactamase activity"/>
    <property type="evidence" value="ECO:0007669"/>
    <property type="project" value="UniProtKB-EC"/>
</dbReference>
<comment type="similarity">
    <text evidence="2">Belongs to the class-A beta-lactamase family.</text>
</comment>
<sequence length="298" mass="33350">MNIVTRTFCTFACTTSLFCQLQAQESALESEIKQYIATKKATVGVSIINPECQDTFYIHGNKHFPMQSVFKFHIATAMLARVDQGVFSLNQIIPIRNEDLTPDIWSPLREKYPSGVKLPLSEIIIYMLSQSDNVACDVLLKLLGGPAEVERYIKSKGISNIGIAINEETMQNNWDLQFQNWTTPKACTKALETFFYNRHQELSETSHAFLWDVMKKTETGANRLKRGVPPGTIVAHKTGFSGTRNGVTEAVHDVGVLFLPSSTPIFITVFVSHSLEDIATNEAIIAKVAQLTYAYYTK</sequence>
<accession>A0ABW5KD78</accession>
<organism evidence="5 6">
    <name type="scientific">Sphingobacterium suaedae</name>
    <dbReference type="NCBI Taxonomy" id="1686402"/>
    <lineage>
        <taxon>Bacteria</taxon>
        <taxon>Pseudomonadati</taxon>
        <taxon>Bacteroidota</taxon>
        <taxon>Sphingobacteriia</taxon>
        <taxon>Sphingobacteriales</taxon>
        <taxon>Sphingobacteriaceae</taxon>
        <taxon>Sphingobacterium</taxon>
    </lineage>
</organism>
<name>A0ABW5KD78_9SPHI</name>